<sequence>CVAMRFNSTEEIQPLNYTLGGLFLLPVRTLDILDVSLTKNLDFGRHEERKVPRAPSTLGLVSRFSRRFGWDILKTLYTAQVLSSLEYCSNIWNPNEHNHVETQMGVQRRA</sequence>
<proteinExistence type="predicted"/>
<organism>
    <name type="scientific">Ixodes scapularis</name>
    <name type="common">Black-legged tick</name>
    <name type="synonym">Deer tick</name>
    <dbReference type="NCBI Taxonomy" id="6945"/>
    <lineage>
        <taxon>Eukaryota</taxon>
        <taxon>Metazoa</taxon>
        <taxon>Ecdysozoa</taxon>
        <taxon>Arthropoda</taxon>
        <taxon>Chelicerata</taxon>
        <taxon>Arachnida</taxon>
        <taxon>Acari</taxon>
        <taxon>Parasitiformes</taxon>
        <taxon>Ixodida</taxon>
        <taxon>Ixodoidea</taxon>
        <taxon>Ixodidae</taxon>
        <taxon>Ixodinae</taxon>
        <taxon>Ixodes</taxon>
    </lineage>
</organism>
<dbReference type="PaxDb" id="6945-B7Q1V3"/>
<dbReference type="Proteomes" id="UP000001555">
    <property type="component" value="Unassembled WGS sequence"/>
</dbReference>
<feature type="non-terminal residue" evidence="1">
    <location>
        <position position="110"/>
    </location>
</feature>
<dbReference type="AlphaFoldDB" id="B7Q1V3"/>
<evidence type="ECO:0000313" key="2">
    <source>
        <dbReference type="EnsemblMetazoa" id="ISCW010013-PA"/>
    </source>
</evidence>
<gene>
    <name evidence="1" type="ORF">IscW_ISCW010013</name>
</gene>
<name>B7Q1V3_IXOSC</name>
<evidence type="ECO:0000313" key="3">
    <source>
        <dbReference type="Proteomes" id="UP000001555"/>
    </source>
</evidence>
<dbReference type="VEuPathDB" id="VectorBase:ISCI010013"/>
<dbReference type="InParanoid" id="B7Q1V3"/>
<dbReference type="EMBL" id="ABJB010110600">
    <property type="status" value="NOT_ANNOTATED_CDS"/>
    <property type="molecule type" value="Genomic_DNA"/>
</dbReference>
<evidence type="ECO:0000313" key="1">
    <source>
        <dbReference type="EMBL" id="EEC12825.1"/>
    </source>
</evidence>
<dbReference type="HOGENOM" id="CLU_2177331_0_0_1"/>
<accession>B7Q1V3</accession>
<reference evidence="2" key="2">
    <citation type="submission" date="2020-05" db="UniProtKB">
        <authorList>
            <consortium name="EnsemblMetazoa"/>
        </authorList>
    </citation>
    <scope>IDENTIFICATION</scope>
    <source>
        <strain evidence="2">wikel</strain>
    </source>
</reference>
<reference evidence="1 3" key="1">
    <citation type="submission" date="2008-03" db="EMBL/GenBank/DDBJ databases">
        <title>Annotation of Ixodes scapularis.</title>
        <authorList>
            <consortium name="Ixodes scapularis Genome Project Consortium"/>
            <person name="Caler E."/>
            <person name="Hannick L.I."/>
            <person name="Bidwell S."/>
            <person name="Joardar V."/>
            <person name="Thiagarajan M."/>
            <person name="Amedeo P."/>
            <person name="Galinsky K.J."/>
            <person name="Schobel S."/>
            <person name="Inman J."/>
            <person name="Hostetler J."/>
            <person name="Miller J."/>
            <person name="Hammond M."/>
            <person name="Megy K."/>
            <person name="Lawson D."/>
            <person name="Kodira C."/>
            <person name="Sutton G."/>
            <person name="Meyer J."/>
            <person name="Hill C.A."/>
            <person name="Birren B."/>
            <person name="Nene V."/>
            <person name="Collins F."/>
            <person name="Alarcon-Chaidez F."/>
            <person name="Wikel S."/>
            <person name="Strausberg R."/>
        </authorList>
    </citation>
    <scope>NUCLEOTIDE SEQUENCE [LARGE SCALE GENOMIC DNA]</scope>
    <source>
        <strain evidence="3">Wikel</strain>
        <strain evidence="1">Wikel colony</strain>
    </source>
</reference>
<protein>
    <submittedName>
        <fullName evidence="1 2">Uncharacterized protein</fullName>
    </submittedName>
</protein>
<keyword evidence="3" id="KW-1185">Reference proteome</keyword>
<dbReference type="EMBL" id="DS839809">
    <property type="protein sequence ID" value="EEC12825.1"/>
    <property type="molecule type" value="Genomic_DNA"/>
</dbReference>
<dbReference type="EnsemblMetazoa" id="ISCW010013-RA">
    <property type="protein sequence ID" value="ISCW010013-PA"/>
    <property type="gene ID" value="ISCW010013"/>
</dbReference>
<feature type="non-terminal residue" evidence="1">
    <location>
        <position position="1"/>
    </location>
</feature>
<dbReference type="VEuPathDB" id="VectorBase:ISCW010013"/>